<proteinExistence type="predicted"/>
<evidence type="ECO:0000313" key="2">
    <source>
        <dbReference type="Proteomes" id="UP001363151"/>
    </source>
</evidence>
<dbReference type="Proteomes" id="UP001363151">
    <property type="component" value="Unassembled WGS sequence"/>
</dbReference>
<protein>
    <submittedName>
        <fullName evidence="1">Uncharacterized protein</fullName>
    </submittedName>
</protein>
<name>A0ABR1FV90_AURAN</name>
<organism evidence="1 2">
    <name type="scientific">Aureococcus anophagefferens</name>
    <name type="common">Harmful bloom alga</name>
    <dbReference type="NCBI Taxonomy" id="44056"/>
    <lineage>
        <taxon>Eukaryota</taxon>
        <taxon>Sar</taxon>
        <taxon>Stramenopiles</taxon>
        <taxon>Ochrophyta</taxon>
        <taxon>Pelagophyceae</taxon>
        <taxon>Pelagomonadales</taxon>
        <taxon>Pelagomonadaceae</taxon>
        <taxon>Aureococcus</taxon>
    </lineage>
</organism>
<comment type="caution">
    <text evidence="1">The sequence shown here is derived from an EMBL/GenBank/DDBJ whole genome shotgun (WGS) entry which is preliminary data.</text>
</comment>
<dbReference type="PANTHER" id="PTHR43102:SF2">
    <property type="entry name" value="GAF DOMAIN-CONTAINING PROTEIN"/>
    <property type="match status" value="1"/>
</dbReference>
<dbReference type="EMBL" id="JBBJCI010000224">
    <property type="protein sequence ID" value="KAK7239294.1"/>
    <property type="molecule type" value="Genomic_DNA"/>
</dbReference>
<gene>
    <name evidence="1" type="ORF">SO694_00025355</name>
</gene>
<evidence type="ECO:0000313" key="1">
    <source>
        <dbReference type="EMBL" id="KAK7239294.1"/>
    </source>
</evidence>
<accession>A0ABR1FV90</accession>
<reference evidence="1 2" key="1">
    <citation type="submission" date="2024-03" db="EMBL/GenBank/DDBJ databases">
        <title>Aureococcus anophagefferens CCMP1851 and Kratosvirus quantuckense: Draft genome of a second virus-susceptible host strain in the model system.</title>
        <authorList>
            <person name="Chase E."/>
            <person name="Truchon A.R."/>
            <person name="Schepens W."/>
            <person name="Wilhelm S.W."/>
        </authorList>
    </citation>
    <scope>NUCLEOTIDE SEQUENCE [LARGE SCALE GENOMIC DNA]</scope>
    <source>
        <strain evidence="1 2">CCMP1851</strain>
    </source>
</reference>
<sequence length="121" mass="13507">MAATCPIPPDEEERLKTLHDLDLLDVSYEPSFDRITSLCCQIFDVPIALVSLVDAERQFFKSQRGLGEGGFEGAPPEFDGSKVTMLEELAHVLVEAIELRGYKRRDAKDEPGKKRKLDDAA</sequence>
<keyword evidence="2" id="KW-1185">Reference proteome</keyword>
<dbReference type="PANTHER" id="PTHR43102">
    <property type="entry name" value="SLR1143 PROTEIN"/>
    <property type="match status" value="1"/>
</dbReference>